<feature type="domain" description="Core-binding (CB)" evidence="7">
    <location>
        <begin position="11"/>
        <end position="95"/>
    </location>
</feature>
<dbReference type="InterPro" id="IPR013762">
    <property type="entry name" value="Integrase-like_cat_sf"/>
</dbReference>
<keyword evidence="4" id="KW-0233">DNA recombination</keyword>
<feature type="domain" description="Tyr recombinase" evidence="6">
    <location>
        <begin position="114"/>
        <end position="287"/>
    </location>
</feature>
<dbReference type="Proteomes" id="UP000230869">
    <property type="component" value="Unassembled WGS sequence"/>
</dbReference>
<dbReference type="GO" id="GO:0015074">
    <property type="term" value="P:DNA integration"/>
    <property type="evidence" value="ECO:0007669"/>
    <property type="project" value="UniProtKB-KW"/>
</dbReference>
<evidence type="ECO:0000259" key="6">
    <source>
        <dbReference type="PROSITE" id="PS51898"/>
    </source>
</evidence>
<reference evidence="8 9" key="1">
    <citation type="submission" date="2017-09" db="EMBL/GenBank/DDBJ databases">
        <title>Depth-based differentiation of microbial function through sediment-hosted aquifers and enrichment of novel symbionts in the deep terrestrial subsurface.</title>
        <authorList>
            <person name="Probst A.J."/>
            <person name="Ladd B."/>
            <person name="Jarett J.K."/>
            <person name="Geller-Mcgrath D.E."/>
            <person name="Sieber C.M."/>
            <person name="Emerson J.B."/>
            <person name="Anantharaman K."/>
            <person name="Thomas B.C."/>
            <person name="Malmstrom R."/>
            <person name="Stieglmeier M."/>
            <person name="Klingl A."/>
            <person name="Woyke T."/>
            <person name="Ryan C.M."/>
            <person name="Banfield J.F."/>
        </authorList>
    </citation>
    <scope>NUCLEOTIDE SEQUENCE [LARGE SCALE GENOMIC DNA]</scope>
    <source>
        <strain evidence="8">CG11_big_fil_rev_8_21_14_0_20_39_10</strain>
    </source>
</reference>
<keyword evidence="3 5" id="KW-0238">DNA-binding</keyword>
<dbReference type="InterPro" id="IPR004107">
    <property type="entry name" value="Integrase_SAM-like_N"/>
</dbReference>
<gene>
    <name evidence="8" type="ORF">COV49_02370</name>
</gene>
<dbReference type="NCBIfam" id="NF040815">
    <property type="entry name" value="recomb_XerA_Arch"/>
    <property type="match status" value="1"/>
</dbReference>
<evidence type="ECO:0000256" key="2">
    <source>
        <dbReference type="ARBA" id="ARBA00022908"/>
    </source>
</evidence>
<evidence type="ECO:0000256" key="1">
    <source>
        <dbReference type="ARBA" id="ARBA00008857"/>
    </source>
</evidence>
<dbReference type="PANTHER" id="PTHR30349">
    <property type="entry name" value="PHAGE INTEGRASE-RELATED"/>
    <property type="match status" value="1"/>
</dbReference>
<evidence type="ECO:0000256" key="5">
    <source>
        <dbReference type="PROSITE-ProRule" id="PRU01248"/>
    </source>
</evidence>
<proteinExistence type="inferred from homology"/>
<dbReference type="AlphaFoldDB" id="A0A2M6K903"/>
<evidence type="ECO:0000256" key="4">
    <source>
        <dbReference type="ARBA" id="ARBA00023172"/>
    </source>
</evidence>
<dbReference type="EMBL" id="PCWW01000039">
    <property type="protein sequence ID" value="PIR13388.1"/>
    <property type="molecule type" value="Genomic_DNA"/>
</dbReference>
<comment type="similarity">
    <text evidence="1">Belongs to the 'phage' integrase family.</text>
</comment>
<dbReference type="InterPro" id="IPR044068">
    <property type="entry name" value="CB"/>
</dbReference>
<dbReference type="PROSITE" id="PS51898">
    <property type="entry name" value="TYR_RECOMBINASE"/>
    <property type="match status" value="1"/>
</dbReference>
<dbReference type="Gene3D" id="1.10.443.10">
    <property type="entry name" value="Intergrase catalytic core"/>
    <property type="match status" value="1"/>
</dbReference>
<dbReference type="GO" id="GO:0006310">
    <property type="term" value="P:DNA recombination"/>
    <property type="evidence" value="ECO:0007669"/>
    <property type="project" value="UniProtKB-KW"/>
</dbReference>
<evidence type="ECO:0000313" key="9">
    <source>
        <dbReference type="Proteomes" id="UP000230869"/>
    </source>
</evidence>
<evidence type="ECO:0000259" key="7">
    <source>
        <dbReference type="PROSITE" id="PS51900"/>
    </source>
</evidence>
<dbReference type="InterPro" id="IPR010998">
    <property type="entry name" value="Integrase_recombinase_N"/>
</dbReference>
<evidence type="ECO:0000256" key="3">
    <source>
        <dbReference type="ARBA" id="ARBA00023125"/>
    </source>
</evidence>
<dbReference type="InterPro" id="IPR050090">
    <property type="entry name" value="Tyrosine_recombinase_XerCD"/>
</dbReference>
<sequence>QSFMPTPNFNRTTLQSRDPMLNLVQEMRLRNFSQKTIKAYLYYNRELLRFASKFSDEIDKQDIKDYLEYLYSSGRSTSTINLAINAIKFYYEKVMSRNFFSSNMGIKRPKKEKTLPTVLSKQEILKMINLTDNLKHKLMIQIFYSSGLRVSELVNLRINDIDFDRKTLSVKSGKGKKDRITIISQVVLDNIEKYLQEYQPPEFLFEGFPAGSKITTRSVQKVVANAAKQAKIIKNVSAHTLRHSFATHLLENNVNLRYIQSLLGHARLETTQIYTKVAVNKFSEIGDLLEYE</sequence>
<accession>A0A2M6K903</accession>
<feature type="non-terminal residue" evidence="8">
    <location>
        <position position="1"/>
    </location>
</feature>
<dbReference type="Pfam" id="PF13495">
    <property type="entry name" value="Phage_int_SAM_4"/>
    <property type="match status" value="1"/>
</dbReference>
<dbReference type="InterPro" id="IPR011010">
    <property type="entry name" value="DNA_brk_join_enz"/>
</dbReference>
<dbReference type="Pfam" id="PF00589">
    <property type="entry name" value="Phage_integrase"/>
    <property type="match status" value="1"/>
</dbReference>
<name>A0A2M6K903_9BACT</name>
<organism evidence="8 9">
    <name type="scientific">Candidatus Falkowbacteria bacterium CG11_big_fil_rev_8_21_14_0_20_39_10</name>
    <dbReference type="NCBI Taxonomy" id="1974570"/>
    <lineage>
        <taxon>Bacteria</taxon>
        <taxon>Candidatus Falkowiibacteriota</taxon>
    </lineage>
</organism>
<dbReference type="GO" id="GO:0003677">
    <property type="term" value="F:DNA binding"/>
    <property type="evidence" value="ECO:0007669"/>
    <property type="project" value="UniProtKB-UniRule"/>
</dbReference>
<protein>
    <submittedName>
        <fullName evidence="8">Integrase</fullName>
    </submittedName>
</protein>
<dbReference type="InterPro" id="IPR002104">
    <property type="entry name" value="Integrase_catalytic"/>
</dbReference>
<keyword evidence="2" id="KW-0229">DNA integration</keyword>
<dbReference type="Gene3D" id="1.10.150.130">
    <property type="match status" value="1"/>
</dbReference>
<evidence type="ECO:0000313" key="8">
    <source>
        <dbReference type="EMBL" id="PIR13388.1"/>
    </source>
</evidence>
<dbReference type="PROSITE" id="PS51900">
    <property type="entry name" value="CB"/>
    <property type="match status" value="1"/>
</dbReference>
<dbReference type="PANTHER" id="PTHR30349:SF64">
    <property type="entry name" value="PROPHAGE INTEGRASE INTD-RELATED"/>
    <property type="match status" value="1"/>
</dbReference>
<dbReference type="SUPFAM" id="SSF56349">
    <property type="entry name" value="DNA breaking-rejoining enzymes"/>
    <property type="match status" value="1"/>
</dbReference>
<comment type="caution">
    <text evidence="8">The sequence shown here is derived from an EMBL/GenBank/DDBJ whole genome shotgun (WGS) entry which is preliminary data.</text>
</comment>